<dbReference type="InterPro" id="IPR050344">
    <property type="entry name" value="Peptidase_M1_aminopeptidases"/>
</dbReference>
<dbReference type="GO" id="GO:0042277">
    <property type="term" value="F:peptide binding"/>
    <property type="evidence" value="ECO:0007669"/>
    <property type="project" value="TreeGrafter"/>
</dbReference>
<dbReference type="EMBL" id="CP011125">
    <property type="protein sequence ID" value="AKF08073.1"/>
    <property type="molecule type" value="Genomic_DNA"/>
</dbReference>
<evidence type="ECO:0000259" key="16">
    <source>
        <dbReference type="Pfam" id="PF17900"/>
    </source>
</evidence>
<dbReference type="GO" id="GO:0043171">
    <property type="term" value="P:peptide catabolic process"/>
    <property type="evidence" value="ECO:0007669"/>
    <property type="project" value="TreeGrafter"/>
</dbReference>
<feature type="domain" description="Aminopeptidase N-like N-terminal" evidence="16">
    <location>
        <begin position="37"/>
        <end position="213"/>
    </location>
</feature>
<evidence type="ECO:0000256" key="13">
    <source>
        <dbReference type="ARBA" id="ARBA00031533"/>
    </source>
</evidence>
<evidence type="ECO:0000259" key="15">
    <source>
        <dbReference type="Pfam" id="PF01433"/>
    </source>
</evidence>
<evidence type="ECO:0000256" key="7">
    <source>
        <dbReference type="ARBA" id="ARBA00022670"/>
    </source>
</evidence>
<dbReference type="Pfam" id="PF13646">
    <property type="entry name" value="HEAT_2"/>
    <property type="match status" value="2"/>
</dbReference>
<evidence type="ECO:0000256" key="6">
    <source>
        <dbReference type="ARBA" id="ARBA00022438"/>
    </source>
</evidence>
<evidence type="ECO:0000256" key="9">
    <source>
        <dbReference type="ARBA" id="ARBA00022801"/>
    </source>
</evidence>
<dbReference type="GO" id="GO:0006508">
    <property type="term" value="P:proteolysis"/>
    <property type="evidence" value="ECO:0007669"/>
    <property type="project" value="UniProtKB-KW"/>
</dbReference>
<dbReference type="KEGG" id="samy:DB32_005222"/>
<dbReference type="InterPro" id="IPR004155">
    <property type="entry name" value="PBS_lyase_HEAT"/>
</dbReference>
<dbReference type="InterPro" id="IPR042097">
    <property type="entry name" value="Aminopeptidase_N-like_N_sf"/>
</dbReference>
<comment type="cofactor">
    <cofactor evidence="2">
        <name>Zn(2+)</name>
        <dbReference type="ChEBI" id="CHEBI:29105"/>
    </cofactor>
</comment>
<comment type="catalytic activity">
    <reaction evidence="1">
        <text>Release of an N-terminal amino acid, Xaa-|-Yaa- from a peptide, amide or arylamide. Xaa is preferably Ala, but may be most amino acids including Pro (slow action). When a terminal hydrophobic residue is followed by a prolyl residue, the two may be released as an intact Xaa-Pro dipeptide.</text>
        <dbReference type="EC" id="3.4.11.2"/>
    </reaction>
</comment>
<sequence length="878" mass="97355">MFSASASAADGGRPFALPGDAPQWGRPRPFAIESLVVRVALDLDARAVDGDCEIGVKRIDPEAREVALDAIDFELSSVEIARGEGQWAAIAHHYDGREIRIDASAIGAHGATFRVRYRCTPRRGLYFVTRRALRARTAPDAKPSEVWSQGQDQDNRHWFPCADHPNQRMRTEMIATVPKGWFALSNGELVSRRAAGDVETFHWRQSDPHPSYLVTLACGAFDEAHTKEGALPIDYYVPRGDGAHIERSLGRTPEMIRVFAEKLRTPFPWVKYAQVVVSDFIFGGMENTSATTLFDRALLDERAALDVDMESLVSHELAHQWFGDLVTCRDWSHAWLNEGFATYLEHVWREHAEGADAYLYGIEQDLDTYLDEDRDRYRRPIVTNIWSAPIDVFDRHLYQKGGLTLHALRSHLGDDAFWRGIAHYLERMRGKGAETRDLMRAIEDATGRSLEAFFDQWVMKPGHPQLEISGEHESGVFKLTVTQAQAKGHEPHPMFTFDLPVIVVTDEGSEEHRVPVSKQRETFALKCTSAPKMVIVDPRSSVHGTVDNRLSTALLAEQLVKSTSAQPRWRAARALGKRNEPRAVTALAKGLAAADAFWAVRAECASALGEQRTEDALRALLAGVVDANPKVRRAVAAALGRFRAITPGDLGSRAADALLAWIERGDRSYLVESETRRALGRTRDPRAFDVLSKRLAEDGVSWADVVRQGTVDGLAATRDPRSLALLMEVLGDEQAPGVRRSALGALGRAREIVDEGPITVKVREAIEQTMTAFDPGVRIAACRALVALRDGAGTGAIARLVDRDLDGRVRRQARESLRDLRDRSARGKEVSALRDELERVRGELRELRDKVGVIDVRVRDANGAAKTTSSDKAEKPAS</sequence>
<dbReference type="Pfam" id="PF01433">
    <property type="entry name" value="Peptidase_M1"/>
    <property type="match status" value="1"/>
</dbReference>
<dbReference type="EC" id="3.4.11.2" evidence="4"/>
<dbReference type="InterPro" id="IPR014782">
    <property type="entry name" value="Peptidase_M1_dom"/>
</dbReference>
<evidence type="ECO:0000256" key="2">
    <source>
        <dbReference type="ARBA" id="ARBA00001947"/>
    </source>
</evidence>
<evidence type="ECO:0000256" key="10">
    <source>
        <dbReference type="ARBA" id="ARBA00022833"/>
    </source>
</evidence>
<gene>
    <name evidence="17" type="ORF">DB32_005222</name>
</gene>
<dbReference type="PANTHER" id="PTHR11533">
    <property type="entry name" value="PROTEASE M1 ZINC METALLOPROTEASE"/>
    <property type="match status" value="1"/>
</dbReference>
<dbReference type="PANTHER" id="PTHR11533:SF174">
    <property type="entry name" value="PUROMYCIN-SENSITIVE AMINOPEPTIDASE-RELATED"/>
    <property type="match status" value="1"/>
</dbReference>
<keyword evidence="7" id="KW-0645">Protease</keyword>
<evidence type="ECO:0000256" key="3">
    <source>
        <dbReference type="ARBA" id="ARBA00010136"/>
    </source>
</evidence>
<evidence type="ECO:0000256" key="1">
    <source>
        <dbReference type="ARBA" id="ARBA00000098"/>
    </source>
</evidence>
<evidence type="ECO:0000313" key="17">
    <source>
        <dbReference type="EMBL" id="AKF08073.1"/>
    </source>
</evidence>
<keyword evidence="6 17" id="KW-0031">Aminopeptidase</keyword>
<dbReference type="Gene3D" id="1.25.10.10">
    <property type="entry name" value="Leucine-rich Repeat Variant"/>
    <property type="match status" value="2"/>
</dbReference>
<dbReference type="InterPro" id="IPR011989">
    <property type="entry name" value="ARM-like"/>
</dbReference>
<evidence type="ECO:0000256" key="5">
    <source>
        <dbReference type="ARBA" id="ARBA00015611"/>
    </source>
</evidence>
<dbReference type="Gene3D" id="1.10.390.10">
    <property type="entry name" value="Neutral Protease Domain 2"/>
    <property type="match status" value="1"/>
</dbReference>
<evidence type="ECO:0000313" key="18">
    <source>
        <dbReference type="Proteomes" id="UP000034883"/>
    </source>
</evidence>
<keyword evidence="18" id="KW-1185">Reference proteome</keyword>
<keyword evidence="10" id="KW-0862">Zinc</keyword>
<keyword evidence="11" id="KW-0482">Metalloprotease</keyword>
<organism evidence="17 18">
    <name type="scientific">Sandaracinus amylolyticus</name>
    <dbReference type="NCBI Taxonomy" id="927083"/>
    <lineage>
        <taxon>Bacteria</taxon>
        <taxon>Pseudomonadati</taxon>
        <taxon>Myxococcota</taxon>
        <taxon>Polyangia</taxon>
        <taxon>Polyangiales</taxon>
        <taxon>Sandaracinaceae</taxon>
        <taxon>Sandaracinus</taxon>
    </lineage>
</organism>
<dbReference type="GO" id="GO:0016020">
    <property type="term" value="C:membrane"/>
    <property type="evidence" value="ECO:0007669"/>
    <property type="project" value="TreeGrafter"/>
</dbReference>
<dbReference type="Pfam" id="PF17900">
    <property type="entry name" value="Peptidase_M1_N"/>
    <property type="match status" value="1"/>
</dbReference>
<dbReference type="InterPro" id="IPR045357">
    <property type="entry name" value="Aminopeptidase_N-like_N"/>
</dbReference>
<dbReference type="GO" id="GO:0005737">
    <property type="term" value="C:cytoplasm"/>
    <property type="evidence" value="ECO:0007669"/>
    <property type="project" value="TreeGrafter"/>
</dbReference>
<accession>A0A0F6W5P1</accession>
<dbReference type="PRINTS" id="PR00756">
    <property type="entry name" value="ALADIPTASE"/>
</dbReference>
<keyword evidence="9" id="KW-0378">Hydrolase</keyword>
<dbReference type="GO" id="GO:0016285">
    <property type="term" value="F:alanyl aminopeptidase activity"/>
    <property type="evidence" value="ECO:0007669"/>
    <property type="project" value="UniProtKB-EC"/>
</dbReference>
<comment type="similarity">
    <text evidence="3">Belongs to the peptidase M1 family.</text>
</comment>
<dbReference type="CDD" id="cd09603">
    <property type="entry name" value="M1_APN_like"/>
    <property type="match status" value="1"/>
</dbReference>
<dbReference type="AlphaFoldDB" id="A0A0F6W5P1"/>
<dbReference type="GO" id="GO:0070006">
    <property type="term" value="F:metalloaminopeptidase activity"/>
    <property type="evidence" value="ECO:0007669"/>
    <property type="project" value="TreeGrafter"/>
</dbReference>
<evidence type="ECO:0000256" key="8">
    <source>
        <dbReference type="ARBA" id="ARBA00022723"/>
    </source>
</evidence>
<evidence type="ECO:0000256" key="11">
    <source>
        <dbReference type="ARBA" id="ARBA00023049"/>
    </source>
</evidence>
<protein>
    <recommendedName>
        <fullName evidence="5">Aminopeptidase N</fullName>
        <ecNumber evidence="4">3.4.11.2</ecNumber>
    </recommendedName>
    <alternativeName>
        <fullName evidence="12">Alanine aminopeptidase</fullName>
    </alternativeName>
    <alternativeName>
        <fullName evidence="13">Lysyl aminopeptidase</fullName>
    </alternativeName>
</protein>
<dbReference type="InterPro" id="IPR016024">
    <property type="entry name" value="ARM-type_fold"/>
</dbReference>
<dbReference type="GO" id="GO:0008270">
    <property type="term" value="F:zinc ion binding"/>
    <property type="evidence" value="ECO:0007669"/>
    <property type="project" value="InterPro"/>
</dbReference>
<dbReference type="GO" id="GO:0005615">
    <property type="term" value="C:extracellular space"/>
    <property type="evidence" value="ECO:0007669"/>
    <property type="project" value="TreeGrafter"/>
</dbReference>
<dbReference type="STRING" id="927083.DB32_005222"/>
<dbReference type="SUPFAM" id="SSF48371">
    <property type="entry name" value="ARM repeat"/>
    <property type="match status" value="1"/>
</dbReference>
<dbReference type="InterPro" id="IPR001930">
    <property type="entry name" value="Peptidase_M1"/>
</dbReference>
<dbReference type="Proteomes" id="UP000034883">
    <property type="component" value="Chromosome"/>
</dbReference>
<name>A0A0F6W5P1_9BACT</name>
<dbReference type="SUPFAM" id="SSF55486">
    <property type="entry name" value="Metalloproteases ('zincins'), catalytic domain"/>
    <property type="match status" value="1"/>
</dbReference>
<evidence type="ECO:0000256" key="14">
    <source>
        <dbReference type="SAM" id="MobiDB-lite"/>
    </source>
</evidence>
<dbReference type="InterPro" id="IPR027268">
    <property type="entry name" value="Peptidase_M4/M1_CTD_sf"/>
</dbReference>
<dbReference type="SUPFAM" id="SSF63737">
    <property type="entry name" value="Leukotriene A4 hydrolase N-terminal domain"/>
    <property type="match status" value="1"/>
</dbReference>
<evidence type="ECO:0000256" key="4">
    <source>
        <dbReference type="ARBA" id="ARBA00012564"/>
    </source>
</evidence>
<feature type="domain" description="Peptidase M1 membrane alanine aminopeptidase" evidence="15">
    <location>
        <begin position="249"/>
        <end position="457"/>
    </location>
</feature>
<proteinExistence type="inferred from homology"/>
<keyword evidence="8" id="KW-0479">Metal-binding</keyword>
<dbReference type="SMART" id="SM00567">
    <property type="entry name" value="EZ_HEAT"/>
    <property type="match status" value="7"/>
</dbReference>
<reference evidence="17 18" key="1">
    <citation type="submission" date="2015-03" db="EMBL/GenBank/DDBJ databases">
        <title>Genome assembly of Sandaracinus amylolyticus DSM 53668.</title>
        <authorList>
            <person name="Sharma G."/>
            <person name="Subramanian S."/>
        </authorList>
    </citation>
    <scope>NUCLEOTIDE SEQUENCE [LARGE SCALE GENOMIC DNA]</scope>
    <source>
        <strain evidence="17 18">DSM 53668</strain>
    </source>
</reference>
<feature type="region of interest" description="Disordered" evidence="14">
    <location>
        <begin position="1"/>
        <end position="20"/>
    </location>
</feature>
<dbReference type="Gene3D" id="2.60.40.1730">
    <property type="entry name" value="tricorn interacting facor f3 domain"/>
    <property type="match status" value="1"/>
</dbReference>
<evidence type="ECO:0000256" key="12">
    <source>
        <dbReference type="ARBA" id="ARBA00029811"/>
    </source>
</evidence>
<dbReference type="FunFam" id="1.10.390.10:FF:000013">
    <property type="entry name" value="Aminopeptidase N"/>
    <property type="match status" value="1"/>
</dbReference>